<reference evidence="3" key="1">
    <citation type="submission" date="2011-04" db="EMBL/GenBank/DDBJ databases">
        <title>Complete sequence of Cellvibrio gilvus ATCC 13127.</title>
        <authorList>
            <person name="Lucas S."/>
            <person name="Han J."/>
            <person name="Lapidus A."/>
            <person name="Cheng J.-F."/>
            <person name="Goodwin L."/>
            <person name="Pitluck S."/>
            <person name="Peters L."/>
            <person name="Munk A."/>
            <person name="Detter J.C."/>
            <person name="Han C."/>
            <person name="Tapia R."/>
            <person name="Land M."/>
            <person name="Hauser L."/>
            <person name="Kyrpides N."/>
            <person name="Ivanova N."/>
            <person name="Ovchinnikova G."/>
            <person name="Pagani I."/>
            <person name="Mead D."/>
            <person name="Brumm P."/>
            <person name="Woyke T."/>
        </authorList>
    </citation>
    <scope>NUCLEOTIDE SEQUENCE [LARGE SCALE GENOMIC DNA]</scope>
    <source>
        <strain evidence="3">ATCC 13127 / NRRL B-14078</strain>
    </source>
</reference>
<dbReference type="InterPro" id="IPR036390">
    <property type="entry name" value="WH_DNA-bd_sf"/>
</dbReference>
<organism evidence="2 3">
    <name type="scientific">Cellulomonas gilvus (strain ATCC 13127 / NRRL B-14078)</name>
    <name type="common">Cellvibrio gilvus</name>
    <dbReference type="NCBI Taxonomy" id="593907"/>
    <lineage>
        <taxon>Bacteria</taxon>
        <taxon>Bacillati</taxon>
        <taxon>Actinomycetota</taxon>
        <taxon>Actinomycetes</taxon>
        <taxon>Micrococcales</taxon>
        <taxon>Cellulomonadaceae</taxon>
        <taxon>Cellulomonas</taxon>
    </lineage>
</organism>
<dbReference type="PANTHER" id="PTHR39515:SF2">
    <property type="entry name" value="HTH-TYPE TRANSCRIPTIONAL REGULATOR RV0880"/>
    <property type="match status" value="1"/>
</dbReference>
<dbReference type="InterPro" id="IPR052526">
    <property type="entry name" value="HTH-type_Bedaq_tolerance"/>
</dbReference>
<evidence type="ECO:0000259" key="1">
    <source>
        <dbReference type="PROSITE" id="PS50995"/>
    </source>
</evidence>
<dbReference type="STRING" id="593907.Celgi_2957"/>
<proteinExistence type="predicted"/>
<dbReference type="AlphaFoldDB" id="F8A6G2"/>
<dbReference type="KEGG" id="cga:Celgi_2957"/>
<dbReference type="PROSITE" id="PS50995">
    <property type="entry name" value="HTH_MARR_2"/>
    <property type="match status" value="1"/>
</dbReference>
<feature type="domain" description="HTH marR-type" evidence="1">
    <location>
        <begin position="1"/>
        <end position="133"/>
    </location>
</feature>
<dbReference type="OrthoDB" id="9155413at2"/>
<gene>
    <name evidence="2" type="ordered locus">Celgi_2957</name>
</gene>
<keyword evidence="3" id="KW-1185">Reference proteome</keyword>
<evidence type="ECO:0000313" key="2">
    <source>
        <dbReference type="EMBL" id="AEI13450.1"/>
    </source>
</evidence>
<evidence type="ECO:0000313" key="3">
    <source>
        <dbReference type="Proteomes" id="UP000000485"/>
    </source>
</evidence>
<dbReference type="SUPFAM" id="SSF46785">
    <property type="entry name" value="Winged helix' DNA-binding domain"/>
    <property type="match status" value="1"/>
</dbReference>
<dbReference type="EMBL" id="CP002665">
    <property type="protein sequence ID" value="AEI13450.1"/>
    <property type="molecule type" value="Genomic_DNA"/>
</dbReference>
<accession>F8A6G2</accession>
<protein>
    <submittedName>
        <fullName evidence="2">Regulatory protein MarR</fullName>
    </submittedName>
</protein>
<dbReference type="InterPro" id="IPR036388">
    <property type="entry name" value="WH-like_DNA-bd_sf"/>
</dbReference>
<dbReference type="eggNOG" id="COG1846">
    <property type="taxonomic scope" value="Bacteria"/>
</dbReference>
<name>F8A6G2_CELGA</name>
<dbReference type="HOGENOM" id="CLU_083287_15_1_11"/>
<dbReference type="Proteomes" id="UP000000485">
    <property type="component" value="Chromosome"/>
</dbReference>
<dbReference type="GO" id="GO:0003700">
    <property type="term" value="F:DNA-binding transcription factor activity"/>
    <property type="evidence" value="ECO:0007669"/>
    <property type="project" value="InterPro"/>
</dbReference>
<dbReference type="Gene3D" id="1.10.10.10">
    <property type="entry name" value="Winged helix-like DNA-binding domain superfamily/Winged helix DNA-binding domain"/>
    <property type="match status" value="1"/>
</dbReference>
<dbReference type="Gene3D" id="1.10.287.100">
    <property type="match status" value="1"/>
</dbReference>
<dbReference type="RefSeq" id="WP_013884967.1">
    <property type="nucleotide sequence ID" value="NC_015671.1"/>
</dbReference>
<dbReference type="SMART" id="SM00347">
    <property type="entry name" value="HTH_MARR"/>
    <property type="match status" value="1"/>
</dbReference>
<dbReference type="PANTHER" id="PTHR39515">
    <property type="entry name" value="CONSERVED PROTEIN"/>
    <property type="match status" value="1"/>
</dbReference>
<sequence>MDDAQLAADLRLHVGRLVRRGRAEDPRPQPLTAALGLLDREGPLTTSELAAAQRVRPQSMARTVRTLEEDGLVERSTDPTDARKSPVVLTARGREALAQERRRRTDWLTLALADALDPAERETLAAAVPLLARIVAWDERRTR</sequence>
<dbReference type="Pfam" id="PF01047">
    <property type="entry name" value="MarR"/>
    <property type="match status" value="1"/>
</dbReference>
<dbReference type="InterPro" id="IPR000835">
    <property type="entry name" value="HTH_MarR-typ"/>
</dbReference>